<proteinExistence type="predicted"/>
<evidence type="ECO:0000256" key="3">
    <source>
        <dbReference type="ARBA" id="ARBA00023125"/>
    </source>
</evidence>
<feature type="domain" description="Zn(2)-C6 fungal-type" evidence="6">
    <location>
        <begin position="25"/>
        <end position="55"/>
    </location>
</feature>
<dbReference type="PROSITE" id="PS50048">
    <property type="entry name" value="ZN2_CY6_FUNGAL_2"/>
    <property type="match status" value="1"/>
</dbReference>
<feature type="compositionally biased region" description="Polar residues" evidence="5">
    <location>
        <begin position="234"/>
        <end position="248"/>
    </location>
</feature>
<dbReference type="InterPro" id="IPR036864">
    <property type="entry name" value="Zn2-C6_fun-type_DNA-bd_sf"/>
</dbReference>
<keyword evidence="8" id="KW-1185">Reference proteome</keyword>
<dbReference type="InterPro" id="IPR001138">
    <property type="entry name" value="Zn2Cys6_DnaBD"/>
</dbReference>
<dbReference type="GO" id="GO:0008270">
    <property type="term" value="F:zinc ion binding"/>
    <property type="evidence" value="ECO:0007669"/>
    <property type="project" value="InterPro"/>
</dbReference>
<feature type="compositionally biased region" description="Basic and acidic residues" evidence="5">
    <location>
        <begin position="217"/>
        <end position="228"/>
    </location>
</feature>
<keyword evidence="2" id="KW-0479">Metal-binding</keyword>
<dbReference type="InterPro" id="IPR050987">
    <property type="entry name" value="AtrR-like"/>
</dbReference>
<comment type="subcellular location">
    <subcellularLocation>
        <location evidence="1">Nucleus</location>
    </subcellularLocation>
</comment>
<evidence type="ECO:0000256" key="2">
    <source>
        <dbReference type="ARBA" id="ARBA00022723"/>
    </source>
</evidence>
<evidence type="ECO:0000259" key="6">
    <source>
        <dbReference type="PROSITE" id="PS50048"/>
    </source>
</evidence>
<dbReference type="PANTHER" id="PTHR46910:SF3">
    <property type="entry name" value="HALOTOLERANCE PROTEIN 9-RELATED"/>
    <property type="match status" value="1"/>
</dbReference>
<gene>
    <name evidence="7" type="ORF">LECACI_7A004253</name>
</gene>
<evidence type="ECO:0000256" key="1">
    <source>
        <dbReference type="ARBA" id="ARBA00004123"/>
    </source>
</evidence>
<evidence type="ECO:0000313" key="8">
    <source>
        <dbReference type="Proteomes" id="UP001296104"/>
    </source>
</evidence>
<comment type="caution">
    <text evidence="7">The sequence shown here is derived from an EMBL/GenBank/DDBJ whole genome shotgun (WGS) entry which is preliminary data.</text>
</comment>
<protein>
    <submittedName>
        <fullName evidence="7">C6 finger domain</fullName>
    </submittedName>
</protein>
<feature type="compositionally biased region" description="Polar residues" evidence="5">
    <location>
        <begin position="173"/>
        <end position="187"/>
    </location>
</feature>
<evidence type="ECO:0000256" key="4">
    <source>
        <dbReference type="ARBA" id="ARBA00023242"/>
    </source>
</evidence>
<dbReference type="EMBL" id="CAVMBE010000022">
    <property type="protein sequence ID" value="CAK4004077.1"/>
    <property type="molecule type" value="Genomic_DNA"/>
</dbReference>
<dbReference type="PROSITE" id="PS00463">
    <property type="entry name" value="ZN2_CY6_FUNGAL_1"/>
    <property type="match status" value="1"/>
</dbReference>
<keyword evidence="4" id="KW-0539">Nucleus</keyword>
<dbReference type="GO" id="GO:0000981">
    <property type="term" value="F:DNA-binding transcription factor activity, RNA polymerase II-specific"/>
    <property type="evidence" value="ECO:0007669"/>
    <property type="project" value="InterPro"/>
</dbReference>
<keyword evidence="3" id="KW-0238">DNA-binding</keyword>
<dbReference type="CDD" id="cd00067">
    <property type="entry name" value="GAL4"/>
    <property type="match status" value="1"/>
</dbReference>
<reference evidence="7" key="1">
    <citation type="submission" date="2023-11" db="EMBL/GenBank/DDBJ databases">
        <authorList>
            <person name="Alioto T."/>
            <person name="Alioto T."/>
            <person name="Gomez Garrido J."/>
        </authorList>
    </citation>
    <scope>NUCLEOTIDE SEQUENCE</scope>
</reference>
<dbReference type="GO" id="GO:0003677">
    <property type="term" value="F:DNA binding"/>
    <property type="evidence" value="ECO:0007669"/>
    <property type="project" value="UniProtKB-KW"/>
</dbReference>
<dbReference type="AlphaFoldDB" id="A0AAI9EAM1"/>
<evidence type="ECO:0000256" key="5">
    <source>
        <dbReference type="SAM" id="MobiDB-lite"/>
    </source>
</evidence>
<dbReference type="SMART" id="SM00066">
    <property type="entry name" value="GAL4"/>
    <property type="match status" value="1"/>
</dbReference>
<feature type="region of interest" description="Disordered" evidence="5">
    <location>
        <begin position="162"/>
        <end position="276"/>
    </location>
</feature>
<dbReference type="Pfam" id="PF00172">
    <property type="entry name" value="Zn_clus"/>
    <property type="match status" value="1"/>
</dbReference>
<name>A0AAI9EAM1_9PEZI</name>
<dbReference type="Gene3D" id="4.10.240.10">
    <property type="entry name" value="Zn(2)-C6 fungal-type DNA-binding domain"/>
    <property type="match status" value="1"/>
</dbReference>
<organism evidence="7 8">
    <name type="scientific">Lecanosticta acicola</name>
    <dbReference type="NCBI Taxonomy" id="111012"/>
    <lineage>
        <taxon>Eukaryota</taxon>
        <taxon>Fungi</taxon>
        <taxon>Dikarya</taxon>
        <taxon>Ascomycota</taxon>
        <taxon>Pezizomycotina</taxon>
        <taxon>Dothideomycetes</taxon>
        <taxon>Dothideomycetidae</taxon>
        <taxon>Mycosphaerellales</taxon>
        <taxon>Mycosphaerellaceae</taxon>
        <taxon>Lecanosticta</taxon>
    </lineage>
</organism>
<dbReference type="Proteomes" id="UP001296104">
    <property type="component" value="Unassembled WGS sequence"/>
</dbReference>
<dbReference type="SUPFAM" id="SSF57701">
    <property type="entry name" value="Zn2/Cys6 DNA-binding domain"/>
    <property type="match status" value="1"/>
</dbReference>
<sequence>MADTTSTANTGAAPDKTRRSRITAACAVCRAKRQKCSGQKPVCDQCRAHNEECWWSDQKKRGPAKDYLRSLQDRLQETEKLLLGVLNQASDDALHNGLQQANSNSNPPAPSHQTWTSVCSGQEYWAHYPLNELSSIRQWQQHRMSGDLASFQPNAPLSRHLRAATASGPPQAGPTSTGHSSAISRVAQNGPYYQTPHADQFNGDAGLREQPTYQTPSHERRYSEETRDVAQALYSISNHLVEGSTQPVPAQDAPSEPKDEKSQETLPSKFPEKLFW</sequence>
<dbReference type="GO" id="GO:0005634">
    <property type="term" value="C:nucleus"/>
    <property type="evidence" value="ECO:0007669"/>
    <property type="project" value="UniProtKB-SubCell"/>
</dbReference>
<evidence type="ECO:0000313" key="7">
    <source>
        <dbReference type="EMBL" id="CAK4004077.1"/>
    </source>
</evidence>
<dbReference type="PANTHER" id="PTHR46910">
    <property type="entry name" value="TRANSCRIPTION FACTOR PDR1"/>
    <property type="match status" value="1"/>
</dbReference>
<accession>A0AAI9EAM1</accession>